<keyword evidence="7 10" id="KW-0010">Activator</keyword>
<dbReference type="EMBL" id="BFAD01000001">
    <property type="protein sequence ID" value="GBE78127.1"/>
    <property type="molecule type" value="Genomic_DNA"/>
</dbReference>
<feature type="compositionally biased region" description="Pro residues" evidence="11">
    <location>
        <begin position="299"/>
        <end position="310"/>
    </location>
</feature>
<feature type="compositionally biased region" description="Polar residues" evidence="11">
    <location>
        <begin position="41"/>
        <end position="53"/>
    </location>
</feature>
<evidence type="ECO:0000256" key="1">
    <source>
        <dbReference type="ARBA" id="ARBA00004123"/>
    </source>
</evidence>
<dbReference type="STRING" id="139825.A0A401G7J4"/>
<keyword evidence="8" id="KW-0804">Transcription</keyword>
<gene>
    <name evidence="12" type="ORF">SCP_0110100</name>
</gene>
<feature type="region of interest" description="Disordered" evidence="11">
    <location>
        <begin position="38"/>
        <end position="78"/>
    </location>
</feature>
<dbReference type="OrthoDB" id="21557at2759"/>
<evidence type="ECO:0000256" key="11">
    <source>
        <dbReference type="SAM" id="MobiDB-lite"/>
    </source>
</evidence>
<protein>
    <recommendedName>
        <fullName evidence="10">SAGA-associated factor 11</fullName>
    </recommendedName>
</protein>
<comment type="similarity">
    <text evidence="10">Belongs to the SGF11 family.</text>
</comment>
<evidence type="ECO:0000256" key="6">
    <source>
        <dbReference type="ARBA" id="ARBA00023015"/>
    </source>
</evidence>
<evidence type="ECO:0000313" key="13">
    <source>
        <dbReference type="Proteomes" id="UP000287166"/>
    </source>
</evidence>
<keyword evidence="9" id="KW-0539">Nucleus</keyword>
<dbReference type="InParanoid" id="A0A401G7J4"/>
<dbReference type="GO" id="GO:0006325">
    <property type="term" value="P:chromatin organization"/>
    <property type="evidence" value="ECO:0007669"/>
    <property type="project" value="UniProtKB-KW"/>
</dbReference>
<reference evidence="12 13" key="1">
    <citation type="journal article" date="2018" name="Sci. Rep.">
        <title>Genome sequence of the cauliflower mushroom Sparassis crispa (Hanabiratake) and its association with beneficial usage.</title>
        <authorList>
            <person name="Kiyama R."/>
            <person name="Furutani Y."/>
            <person name="Kawaguchi K."/>
            <person name="Nakanishi T."/>
        </authorList>
    </citation>
    <scope>NUCLEOTIDE SEQUENCE [LARGE SCALE GENOMIC DNA]</scope>
</reference>
<evidence type="ECO:0000256" key="9">
    <source>
        <dbReference type="ARBA" id="ARBA00023242"/>
    </source>
</evidence>
<dbReference type="GO" id="GO:0005634">
    <property type="term" value="C:nucleus"/>
    <property type="evidence" value="ECO:0007669"/>
    <property type="project" value="UniProtKB-SubCell"/>
</dbReference>
<evidence type="ECO:0000256" key="7">
    <source>
        <dbReference type="ARBA" id="ARBA00023159"/>
    </source>
</evidence>
<keyword evidence="6" id="KW-0805">Transcription regulation</keyword>
<feature type="region of interest" description="Disordered" evidence="11">
    <location>
        <begin position="117"/>
        <end position="315"/>
    </location>
</feature>
<accession>A0A401G7J4</accession>
<dbReference type="Gene3D" id="3.30.160.60">
    <property type="entry name" value="Classic Zinc Finger"/>
    <property type="match status" value="1"/>
</dbReference>
<evidence type="ECO:0000256" key="10">
    <source>
        <dbReference type="RuleBase" id="RU261113"/>
    </source>
</evidence>
<keyword evidence="5" id="KW-0156">Chromatin regulator</keyword>
<sequence length="329" mass="34134">MLEDILMDVVLESHQQIARSRAICDICHTRCNAVHVPGPSNPSLQAGASSSRVASPAGEGKSADANGSAGTGTSTPLNGNGKDGTVYLECLNCKRQIASTRYATHLSSCLGLANSRRGAARNATTKAKLASDAGRSASPYLESEVGNISDDGKTTTKGKGKSKAKRTDEAEFSLNRKRPGSPSVSPSKKQKKAKISGSPIARAKVEPDGPGSPSSAYSLPISNSQSKIPSRLRESSIASSFYRERHSSSPGSPSPGSSPARSISTAPSAPSTHSPSLVSYAAQKSKPRGGKGPRAPVKQPNPPLPPPPIIRVPEPDYLVGAFPDVPYTS</sequence>
<evidence type="ECO:0000256" key="5">
    <source>
        <dbReference type="ARBA" id="ARBA00022853"/>
    </source>
</evidence>
<dbReference type="GO" id="GO:0008270">
    <property type="term" value="F:zinc ion binding"/>
    <property type="evidence" value="ECO:0007669"/>
    <property type="project" value="UniProtKB-KW"/>
</dbReference>
<keyword evidence="2" id="KW-0479">Metal-binding</keyword>
<keyword evidence="3" id="KW-0863">Zinc-finger</keyword>
<proteinExistence type="inferred from homology"/>
<evidence type="ECO:0000256" key="4">
    <source>
        <dbReference type="ARBA" id="ARBA00022833"/>
    </source>
</evidence>
<comment type="caution">
    <text evidence="12">The sequence shown here is derived from an EMBL/GenBank/DDBJ whole genome shotgun (WGS) entry which is preliminary data.</text>
</comment>
<dbReference type="GO" id="GO:0070461">
    <property type="term" value="C:SAGA-type complex"/>
    <property type="evidence" value="ECO:0007669"/>
    <property type="project" value="UniProtKB-ARBA"/>
</dbReference>
<dbReference type="Pfam" id="PF08209">
    <property type="entry name" value="Sgf11"/>
    <property type="match status" value="1"/>
</dbReference>
<evidence type="ECO:0000256" key="8">
    <source>
        <dbReference type="ARBA" id="ARBA00023163"/>
    </source>
</evidence>
<keyword evidence="4" id="KW-0862">Zinc</keyword>
<feature type="compositionally biased region" description="Low complexity" evidence="11">
    <location>
        <begin position="248"/>
        <end position="276"/>
    </location>
</feature>
<dbReference type="RefSeq" id="XP_027609040.1">
    <property type="nucleotide sequence ID" value="XM_027753239.1"/>
</dbReference>
<evidence type="ECO:0000313" key="12">
    <source>
        <dbReference type="EMBL" id="GBE78127.1"/>
    </source>
</evidence>
<dbReference type="GeneID" id="38775044"/>
<name>A0A401G7J4_9APHY</name>
<feature type="compositionally biased region" description="Polar residues" evidence="11">
    <location>
        <begin position="212"/>
        <end position="228"/>
    </location>
</feature>
<keyword evidence="13" id="KW-1185">Reference proteome</keyword>
<organism evidence="12 13">
    <name type="scientific">Sparassis crispa</name>
    <dbReference type="NCBI Taxonomy" id="139825"/>
    <lineage>
        <taxon>Eukaryota</taxon>
        <taxon>Fungi</taxon>
        <taxon>Dikarya</taxon>
        <taxon>Basidiomycota</taxon>
        <taxon>Agaricomycotina</taxon>
        <taxon>Agaricomycetes</taxon>
        <taxon>Polyporales</taxon>
        <taxon>Sparassidaceae</taxon>
        <taxon>Sparassis</taxon>
    </lineage>
</organism>
<dbReference type="InterPro" id="IPR013246">
    <property type="entry name" value="SAGA_su_Sgf11"/>
</dbReference>
<evidence type="ECO:0000256" key="2">
    <source>
        <dbReference type="ARBA" id="ARBA00022723"/>
    </source>
</evidence>
<dbReference type="Proteomes" id="UP000287166">
    <property type="component" value="Unassembled WGS sequence"/>
</dbReference>
<comment type="subcellular location">
    <subcellularLocation>
        <location evidence="1 10">Nucleus</location>
    </subcellularLocation>
</comment>
<evidence type="ECO:0000256" key="3">
    <source>
        <dbReference type="ARBA" id="ARBA00022771"/>
    </source>
</evidence>
<dbReference type="AlphaFoldDB" id="A0A401G7J4"/>